<sequence length="62" mass="7413">KDPKKQNFYEKTLADYIRSFKFVFDFRELASSGKDALYLDRGMIRKESDYFEDKPAKSIDFC</sequence>
<accession>A0A9N9EH62</accession>
<dbReference type="Proteomes" id="UP000789831">
    <property type="component" value="Unassembled WGS sequence"/>
</dbReference>
<organism evidence="1 2">
    <name type="scientific">Ambispora gerdemannii</name>
    <dbReference type="NCBI Taxonomy" id="144530"/>
    <lineage>
        <taxon>Eukaryota</taxon>
        <taxon>Fungi</taxon>
        <taxon>Fungi incertae sedis</taxon>
        <taxon>Mucoromycota</taxon>
        <taxon>Glomeromycotina</taxon>
        <taxon>Glomeromycetes</taxon>
        <taxon>Archaeosporales</taxon>
        <taxon>Ambisporaceae</taxon>
        <taxon>Ambispora</taxon>
    </lineage>
</organism>
<keyword evidence="2" id="KW-1185">Reference proteome</keyword>
<proteinExistence type="predicted"/>
<reference evidence="1" key="1">
    <citation type="submission" date="2021-06" db="EMBL/GenBank/DDBJ databases">
        <authorList>
            <person name="Kallberg Y."/>
            <person name="Tangrot J."/>
            <person name="Rosling A."/>
        </authorList>
    </citation>
    <scope>NUCLEOTIDE SEQUENCE</scope>
    <source>
        <strain evidence="1">MT106</strain>
    </source>
</reference>
<evidence type="ECO:0000313" key="1">
    <source>
        <dbReference type="EMBL" id="CAG8678197.1"/>
    </source>
</evidence>
<name>A0A9N9EH62_9GLOM</name>
<dbReference type="AlphaFoldDB" id="A0A9N9EH62"/>
<evidence type="ECO:0000313" key="2">
    <source>
        <dbReference type="Proteomes" id="UP000789831"/>
    </source>
</evidence>
<dbReference type="EMBL" id="CAJVPL010009457">
    <property type="protein sequence ID" value="CAG8678197.1"/>
    <property type="molecule type" value="Genomic_DNA"/>
</dbReference>
<protein>
    <submittedName>
        <fullName evidence="1">10705_t:CDS:1</fullName>
    </submittedName>
</protein>
<comment type="caution">
    <text evidence="1">The sequence shown here is derived from an EMBL/GenBank/DDBJ whole genome shotgun (WGS) entry which is preliminary data.</text>
</comment>
<feature type="non-terminal residue" evidence="1">
    <location>
        <position position="1"/>
    </location>
</feature>
<gene>
    <name evidence="1" type="ORF">AGERDE_LOCUS12552</name>
</gene>